<evidence type="ECO:0000256" key="1">
    <source>
        <dbReference type="ARBA" id="ARBA00005023"/>
    </source>
</evidence>
<feature type="domain" description="Amidohydrolase-related" evidence="9">
    <location>
        <begin position="66"/>
        <end position="405"/>
    </location>
</feature>
<dbReference type="AlphaFoldDB" id="A0AAE3VC40"/>
<keyword evidence="6" id="KW-0862">Zinc</keyword>
<evidence type="ECO:0000256" key="5">
    <source>
        <dbReference type="ARBA" id="ARBA00022808"/>
    </source>
</evidence>
<reference evidence="10" key="1">
    <citation type="submission" date="2023-07" db="EMBL/GenBank/DDBJ databases">
        <title>Genomic Encyclopedia of Type Strains, Phase IV (KMG-IV): sequencing the most valuable type-strain genomes for metagenomic binning, comparative biology and taxonomic classification.</title>
        <authorList>
            <person name="Goeker M."/>
        </authorList>
    </citation>
    <scope>NUCLEOTIDE SEQUENCE</scope>
    <source>
        <strain evidence="10">DSM 19659</strain>
    </source>
</reference>
<keyword evidence="5" id="KW-0369">Histidine metabolism</keyword>
<dbReference type="RefSeq" id="WP_307255289.1">
    <property type="nucleotide sequence ID" value="NZ_JAUSTO010000017.1"/>
</dbReference>
<evidence type="ECO:0000256" key="8">
    <source>
        <dbReference type="NCBIfam" id="TIGR01224"/>
    </source>
</evidence>
<dbReference type="EC" id="3.5.2.7" evidence="2 8"/>
<gene>
    <name evidence="10" type="ORF">J2S20_002048</name>
</gene>
<keyword evidence="11" id="KW-1185">Reference proteome</keyword>
<evidence type="ECO:0000259" key="9">
    <source>
        <dbReference type="Pfam" id="PF01979"/>
    </source>
</evidence>
<dbReference type="Pfam" id="PF01979">
    <property type="entry name" value="Amidohydro_1"/>
    <property type="match status" value="1"/>
</dbReference>
<dbReference type="InterPro" id="IPR005920">
    <property type="entry name" value="HutI"/>
</dbReference>
<evidence type="ECO:0000256" key="2">
    <source>
        <dbReference type="ARBA" id="ARBA00012864"/>
    </source>
</evidence>
<dbReference type="Gene3D" id="3.20.20.140">
    <property type="entry name" value="Metal-dependent hydrolases"/>
    <property type="match status" value="1"/>
</dbReference>
<evidence type="ECO:0000313" key="10">
    <source>
        <dbReference type="EMBL" id="MDQ0153333.1"/>
    </source>
</evidence>
<dbReference type="SUPFAM" id="SSF51338">
    <property type="entry name" value="Composite domain of metallo-dependent hydrolases"/>
    <property type="match status" value="1"/>
</dbReference>
<evidence type="ECO:0000313" key="11">
    <source>
        <dbReference type="Proteomes" id="UP001241537"/>
    </source>
</evidence>
<dbReference type="PANTHER" id="PTHR42752:SF1">
    <property type="entry name" value="IMIDAZOLONEPROPIONASE-RELATED"/>
    <property type="match status" value="1"/>
</dbReference>
<evidence type="ECO:0000256" key="4">
    <source>
        <dbReference type="ARBA" id="ARBA00022801"/>
    </source>
</evidence>
<dbReference type="PANTHER" id="PTHR42752">
    <property type="entry name" value="IMIDAZOLONEPROPIONASE"/>
    <property type="match status" value="1"/>
</dbReference>
<dbReference type="GO" id="GO:0050480">
    <property type="term" value="F:imidazolonepropionase activity"/>
    <property type="evidence" value="ECO:0007669"/>
    <property type="project" value="UniProtKB-UniRule"/>
</dbReference>
<comment type="pathway">
    <text evidence="1">Amino-acid degradation.</text>
</comment>
<dbReference type="InterPro" id="IPR011059">
    <property type="entry name" value="Metal-dep_hydrolase_composite"/>
</dbReference>
<dbReference type="NCBIfam" id="TIGR01224">
    <property type="entry name" value="hutI"/>
    <property type="match status" value="1"/>
</dbReference>
<dbReference type="InterPro" id="IPR032466">
    <property type="entry name" value="Metal_Hydrolase"/>
</dbReference>
<evidence type="ECO:0000256" key="6">
    <source>
        <dbReference type="ARBA" id="ARBA00022833"/>
    </source>
</evidence>
<dbReference type="GO" id="GO:0019556">
    <property type="term" value="P:L-histidine catabolic process to glutamate and formamide"/>
    <property type="evidence" value="ECO:0007669"/>
    <property type="project" value="UniProtKB-UniRule"/>
</dbReference>
<dbReference type="SUPFAM" id="SSF51556">
    <property type="entry name" value="Metallo-dependent hydrolases"/>
    <property type="match status" value="1"/>
</dbReference>
<comment type="caution">
    <text evidence="10">The sequence shown here is derived from an EMBL/GenBank/DDBJ whole genome shotgun (WGS) entry which is preliminary data.</text>
</comment>
<accession>A0AAE3VC40</accession>
<dbReference type="EMBL" id="JAUSTO010000017">
    <property type="protein sequence ID" value="MDQ0153333.1"/>
    <property type="molecule type" value="Genomic_DNA"/>
</dbReference>
<evidence type="ECO:0000256" key="3">
    <source>
        <dbReference type="ARBA" id="ARBA00022723"/>
    </source>
</evidence>
<sequence>MGKKLLIRNAKQLLTMQGDQNFDIGLKEHASILISDGVIERIGKNEDFIDLKAGADLEIIDASDKIVMPGFVDCHSHVTFGGSRVQAYAAGMDSDDPDILVKKGIPFGIYASVNMTTGISREALKSQTKKRLQNMFLNGTTTIEAKSGYGLTTEAELTMLRINRELDEELPLDIYSTFLGAHGWTEGMPKEKYIDLLCKEMIPMVAEEKLAISDDVWCDEGHYTAKESEIILACGLNYGLNARIHTDAYSYIGGSDLAADMKMLSADHLNFTPESVYPKLIEAGVNGVLLVGTDFAVKHPRQVNARPMLDLGMNIGLATNCCPGCWCESMLFILILACREHKFSAAEALRASTAGAARAMGLSDRGVLEEGKLADILIMDMDVYEDIIYKYGVNPIETIIKNGKVAWRK</sequence>
<dbReference type="GO" id="GO:0005737">
    <property type="term" value="C:cytoplasm"/>
    <property type="evidence" value="ECO:0007669"/>
    <property type="project" value="UniProtKB-UniRule"/>
</dbReference>
<evidence type="ECO:0000256" key="7">
    <source>
        <dbReference type="ARBA" id="ARBA00023004"/>
    </source>
</evidence>
<keyword evidence="4 10" id="KW-0378">Hydrolase</keyword>
<dbReference type="Gene3D" id="2.30.40.10">
    <property type="entry name" value="Urease, subunit C, domain 1"/>
    <property type="match status" value="1"/>
</dbReference>
<protein>
    <recommendedName>
        <fullName evidence="2 8">Imidazolonepropionase</fullName>
        <ecNumber evidence="2 8">3.5.2.7</ecNumber>
    </recommendedName>
</protein>
<keyword evidence="3" id="KW-0479">Metal-binding</keyword>
<proteinExistence type="predicted"/>
<dbReference type="GO" id="GO:0046872">
    <property type="term" value="F:metal ion binding"/>
    <property type="evidence" value="ECO:0007669"/>
    <property type="project" value="UniProtKB-KW"/>
</dbReference>
<organism evidence="10 11">
    <name type="scientific">Moryella indoligenes</name>
    <dbReference type="NCBI Taxonomy" id="371674"/>
    <lineage>
        <taxon>Bacteria</taxon>
        <taxon>Bacillati</taxon>
        <taxon>Bacillota</taxon>
        <taxon>Clostridia</taxon>
        <taxon>Lachnospirales</taxon>
        <taxon>Lachnospiraceae</taxon>
        <taxon>Moryella</taxon>
    </lineage>
</organism>
<dbReference type="InterPro" id="IPR006680">
    <property type="entry name" value="Amidohydro-rel"/>
</dbReference>
<name>A0AAE3VC40_9FIRM</name>
<dbReference type="Proteomes" id="UP001241537">
    <property type="component" value="Unassembled WGS sequence"/>
</dbReference>
<keyword evidence="7" id="KW-0408">Iron</keyword>